<dbReference type="GeneID" id="30980434"/>
<accession>A0A1E4SS96</accession>
<dbReference type="STRING" id="984487.A0A1E4SS96"/>
<organism evidence="7 8">
    <name type="scientific">Suhomyces tanzawaensis NRRL Y-17324</name>
    <dbReference type="NCBI Taxonomy" id="984487"/>
    <lineage>
        <taxon>Eukaryota</taxon>
        <taxon>Fungi</taxon>
        <taxon>Dikarya</taxon>
        <taxon>Ascomycota</taxon>
        <taxon>Saccharomycotina</taxon>
        <taxon>Pichiomycetes</taxon>
        <taxon>Debaryomycetaceae</taxon>
        <taxon>Suhomyces</taxon>
    </lineage>
</organism>
<reference evidence="8" key="1">
    <citation type="submission" date="2016-05" db="EMBL/GenBank/DDBJ databases">
        <title>Comparative genomics of biotechnologically important yeasts.</title>
        <authorList>
            <consortium name="DOE Joint Genome Institute"/>
            <person name="Riley R."/>
            <person name="Haridas S."/>
            <person name="Wolfe K.H."/>
            <person name="Lopes M.R."/>
            <person name="Hittinger C.T."/>
            <person name="Goker M."/>
            <person name="Salamov A."/>
            <person name="Wisecaver J."/>
            <person name="Long T.M."/>
            <person name="Aerts A.L."/>
            <person name="Barry K."/>
            <person name="Choi C."/>
            <person name="Clum A."/>
            <person name="Coughlan A.Y."/>
            <person name="Deshpande S."/>
            <person name="Douglass A.P."/>
            <person name="Hanson S.J."/>
            <person name="Klenk H.-P."/>
            <person name="Labutti K."/>
            <person name="Lapidus A."/>
            <person name="Lindquist E."/>
            <person name="Lipzen A."/>
            <person name="Meier-Kolthoff J.P."/>
            <person name="Ohm R.A."/>
            <person name="Otillar R.P."/>
            <person name="Pangilinan J."/>
            <person name="Peng Y."/>
            <person name="Rokas A."/>
            <person name="Rosa C.A."/>
            <person name="Scheuner C."/>
            <person name="Sibirny A.A."/>
            <person name="Slot J.C."/>
            <person name="Stielow J.B."/>
            <person name="Sun H."/>
            <person name="Kurtzman C.P."/>
            <person name="Blackwell M."/>
            <person name="Grigoriev I.V."/>
            <person name="Jeffries T.W."/>
        </authorList>
    </citation>
    <scope>NUCLEOTIDE SEQUENCE [LARGE SCALE GENOMIC DNA]</scope>
    <source>
        <strain evidence="8">NRRL Y-17324</strain>
    </source>
</reference>
<dbReference type="InterPro" id="IPR025928">
    <property type="entry name" value="Flocculin_t3_rpt"/>
</dbReference>
<proteinExistence type="predicted"/>
<dbReference type="Proteomes" id="UP000094285">
    <property type="component" value="Unassembled WGS sequence"/>
</dbReference>
<keyword evidence="3 6" id="KW-0732">Signal</keyword>
<dbReference type="RefSeq" id="XP_020067493.1">
    <property type="nucleotide sequence ID" value="XM_020206297.1"/>
</dbReference>
<evidence type="ECO:0000256" key="1">
    <source>
        <dbReference type="ARBA" id="ARBA00004191"/>
    </source>
</evidence>
<name>A0A1E4SS96_9ASCO</name>
<dbReference type="OrthoDB" id="4096612at2759"/>
<sequence length="398" mass="41263">MVKLLSLAAAATLLTATSAVDVACVVNGVSVATVDLETGTCPFPIPADLPVTFDFSSADDFKVDFYYALANNNRFYNDIVAAGRIIEIAAIDLYQQAAAQLFGVHLEQRPSGNSTAAIRKRLLGKSKLASRDEISDFVDHLKTLDGAAIPGTPIEFAVVDPVNATSSSSVPAVTSTASRSATGSASGSATITGSASGTLTVTDKHTTVVTITSCSDNKCHETTVAATPAVTTQTVDGKTTVYTTYCPVETTKAAEITSTYTSAGTVYTTVCPATEVVSTYTSNGKPYTTTYLTAVTPVTKTQEVVSVWTSAGKPYTTTYYTTATEVPVTSVWTSAGKPYTTVYYGTVSDVAQQTQKTVVAAPSAAAPSPVISVYSTNAAAAAAGSFLMFAMVPLAYLI</sequence>
<evidence type="ECO:0000256" key="3">
    <source>
        <dbReference type="ARBA" id="ARBA00022729"/>
    </source>
</evidence>
<protein>
    <submittedName>
        <fullName evidence="7">Uncharacterized protein</fullName>
    </submittedName>
</protein>
<comment type="subcellular location">
    <subcellularLocation>
        <location evidence="1">Secreted</location>
        <location evidence="1">Cell wall</location>
    </subcellularLocation>
</comment>
<keyword evidence="2" id="KW-0134">Cell wall</keyword>
<feature type="signal peptide" evidence="6">
    <location>
        <begin position="1"/>
        <end position="19"/>
    </location>
</feature>
<keyword evidence="8" id="KW-1185">Reference proteome</keyword>
<keyword evidence="4" id="KW-0325">Glycoprotein</keyword>
<evidence type="ECO:0000313" key="7">
    <source>
        <dbReference type="EMBL" id="ODV82371.1"/>
    </source>
</evidence>
<dbReference type="Pfam" id="PF13928">
    <property type="entry name" value="Flocculin_t3"/>
    <property type="match status" value="1"/>
</dbReference>
<dbReference type="GO" id="GO:0009277">
    <property type="term" value="C:fungal-type cell wall"/>
    <property type="evidence" value="ECO:0007669"/>
    <property type="project" value="UniProtKB-ARBA"/>
</dbReference>
<keyword evidence="2" id="KW-0964">Secreted</keyword>
<evidence type="ECO:0000313" key="8">
    <source>
        <dbReference type="Proteomes" id="UP000094285"/>
    </source>
</evidence>
<dbReference type="EMBL" id="KV453909">
    <property type="protein sequence ID" value="ODV82371.1"/>
    <property type="molecule type" value="Genomic_DNA"/>
</dbReference>
<evidence type="ECO:0000256" key="6">
    <source>
        <dbReference type="SAM" id="SignalP"/>
    </source>
</evidence>
<feature type="region of interest" description="Disordered" evidence="5">
    <location>
        <begin position="169"/>
        <end position="192"/>
    </location>
</feature>
<evidence type="ECO:0000256" key="4">
    <source>
        <dbReference type="ARBA" id="ARBA00023180"/>
    </source>
</evidence>
<feature type="chain" id="PRO_5009162924" evidence="6">
    <location>
        <begin position="20"/>
        <end position="398"/>
    </location>
</feature>
<evidence type="ECO:0000256" key="5">
    <source>
        <dbReference type="SAM" id="MobiDB-lite"/>
    </source>
</evidence>
<evidence type="ECO:0000256" key="2">
    <source>
        <dbReference type="ARBA" id="ARBA00022512"/>
    </source>
</evidence>
<dbReference type="AlphaFoldDB" id="A0A1E4SS96"/>
<gene>
    <name evidence="7" type="ORF">CANTADRAFT_143310</name>
</gene>